<evidence type="ECO:0000259" key="7">
    <source>
        <dbReference type="PROSITE" id="PS50893"/>
    </source>
</evidence>
<evidence type="ECO:0000313" key="9">
    <source>
        <dbReference type="Proteomes" id="UP000298180"/>
    </source>
</evidence>
<dbReference type="InterPro" id="IPR027417">
    <property type="entry name" value="P-loop_NTPase"/>
</dbReference>
<dbReference type="InterPro" id="IPR017871">
    <property type="entry name" value="ABC_transporter-like_CS"/>
</dbReference>
<keyword evidence="9" id="KW-1185">Reference proteome</keyword>
<organism evidence="8 9">
    <name type="scientific">Ramlibacter henchirensis</name>
    <dbReference type="NCBI Taxonomy" id="204072"/>
    <lineage>
        <taxon>Bacteria</taxon>
        <taxon>Pseudomonadati</taxon>
        <taxon>Pseudomonadota</taxon>
        <taxon>Betaproteobacteria</taxon>
        <taxon>Burkholderiales</taxon>
        <taxon>Comamonadaceae</taxon>
        <taxon>Ramlibacter</taxon>
    </lineage>
</organism>
<dbReference type="PROSITE" id="PS50893">
    <property type="entry name" value="ABC_TRANSPORTER_2"/>
    <property type="match status" value="1"/>
</dbReference>
<keyword evidence="6" id="KW-0029">Amino-acid transport</keyword>
<dbReference type="GO" id="GO:0015807">
    <property type="term" value="P:L-amino acid transport"/>
    <property type="evidence" value="ECO:0007669"/>
    <property type="project" value="TreeGrafter"/>
</dbReference>
<sequence length="234" mass="25447">MVLEIRNLSAGYSQFGVLDNVSLELAEGGFLGILGRNGVGKTTLLKSIAGPVRPVSGEVLFGGENVVGWSTSDIARAGLALVLDRKGIFRSLTVLENLRLAARLHKDKEQRWTVDDVLQMFPRLSERSKAPGGGLSGGEQQMLAIARALLCQPRLLLLDEPTEGLAPKIVDEVVDLLQRLRKSGLTAIVVDQRLETVFDTCDEVIVMSRGTPALRSTSTELRQRPEVLEEHLGV</sequence>
<evidence type="ECO:0000256" key="5">
    <source>
        <dbReference type="ARBA" id="ARBA00022840"/>
    </source>
</evidence>
<evidence type="ECO:0000256" key="1">
    <source>
        <dbReference type="ARBA" id="ARBA00005417"/>
    </source>
</evidence>
<evidence type="ECO:0000256" key="3">
    <source>
        <dbReference type="ARBA" id="ARBA00022475"/>
    </source>
</evidence>
<keyword evidence="4" id="KW-0547">Nucleotide-binding</keyword>
<keyword evidence="2" id="KW-0813">Transport</keyword>
<evidence type="ECO:0000256" key="4">
    <source>
        <dbReference type="ARBA" id="ARBA00022741"/>
    </source>
</evidence>
<feature type="domain" description="ABC transporter" evidence="7">
    <location>
        <begin position="3"/>
        <end position="234"/>
    </location>
</feature>
<dbReference type="GO" id="GO:0016887">
    <property type="term" value="F:ATP hydrolysis activity"/>
    <property type="evidence" value="ECO:0007669"/>
    <property type="project" value="InterPro"/>
</dbReference>
<dbReference type="InterPro" id="IPR003439">
    <property type="entry name" value="ABC_transporter-like_ATP-bd"/>
</dbReference>
<dbReference type="AlphaFoldDB" id="A0A4Z0BU56"/>
<comment type="similarity">
    <text evidence="1">Belongs to the ABC transporter superfamily.</text>
</comment>
<dbReference type="Pfam" id="PF00005">
    <property type="entry name" value="ABC_tran"/>
    <property type="match status" value="1"/>
</dbReference>
<evidence type="ECO:0000256" key="6">
    <source>
        <dbReference type="ARBA" id="ARBA00022970"/>
    </source>
</evidence>
<gene>
    <name evidence="8" type="ORF">EZ313_16475</name>
</gene>
<keyword evidence="3" id="KW-1003">Cell membrane</keyword>
<accession>A0A4Z0BU56</accession>
<dbReference type="OrthoDB" id="9776369at2"/>
<dbReference type="PANTHER" id="PTHR43820">
    <property type="entry name" value="HIGH-AFFINITY BRANCHED-CHAIN AMINO ACID TRANSPORT ATP-BINDING PROTEIN LIVF"/>
    <property type="match status" value="1"/>
</dbReference>
<comment type="caution">
    <text evidence="8">The sequence shown here is derived from an EMBL/GenBank/DDBJ whole genome shotgun (WGS) entry which is preliminary data.</text>
</comment>
<dbReference type="CDD" id="cd03224">
    <property type="entry name" value="ABC_TM1139_LivF_branched"/>
    <property type="match status" value="1"/>
</dbReference>
<dbReference type="Gene3D" id="3.40.50.300">
    <property type="entry name" value="P-loop containing nucleotide triphosphate hydrolases"/>
    <property type="match status" value="1"/>
</dbReference>
<dbReference type="SMART" id="SM00382">
    <property type="entry name" value="AAA"/>
    <property type="match status" value="1"/>
</dbReference>
<dbReference type="InterPro" id="IPR052156">
    <property type="entry name" value="BCAA_Transport_ATP-bd_LivF"/>
</dbReference>
<dbReference type="Proteomes" id="UP000298180">
    <property type="component" value="Unassembled WGS sequence"/>
</dbReference>
<dbReference type="InterPro" id="IPR003593">
    <property type="entry name" value="AAA+_ATPase"/>
</dbReference>
<keyword evidence="5 8" id="KW-0067">ATP-binding</keyword>
<dbReference type="GO" id="GO:0015658">
    <property type="term" value="F:branched-chain amino acid transmembrane transporter activity"/>
    <property type="evidence" value="ECO:0007669"/>
    <property type="project" value="TreeGrafter"/>
</dbReference>
<protein>
    <submittedName>
        <fullName evidence="8">ABC transporter ATP-binding protein</fullName>
    </submittedName>
</protein>
<keyword evidence="3" id="KW-0472">Membrane</keyword>
<dbReference type="EMBL" id="SMLM01000002">
    <property type="protein sequence ID" value="TFZ02836.1"/>
    <property type="molecule type" value="Genomic_DNA"/>
</dbReference>
<proteinExistence type="inferred from homology"/>
<dbReference type="PROSITE" id="PS00211">
    <property type="entry name" value="ABC_TRANSPORTER_1"/>
    <property type="match status" value="1"/>
</dbReference>
<name>A0A4Z0BU56_9BURK</name>
<dbReference type="GO" id="GO:0005524">
    <property type="term" value="F:ATP binding"/>
    <property type="evidence" value="ECO:0007669"/>
    <property type="project" value="UniProtKB-KW"/>
</dbReference>
<evidence type="ECO:0000313" key="8">
    <source>
        <dbReference type="EMBL" id="TFZ02836.1"/>
    </source>
</evidence>
<reference evidence="8 9" key="1">
    <citation type="submission" date="2019-03" db="EMBL/GenBank/DDBJ databases">
        <title>Ramlibacter henchirensis DSM 14656, whole genome shotgun sequence.</title>
        <authorList>
            <person name="Zhang X."/>
            <person name="Feng G."/>
            <person name="Zhu H."/>
        </authorList>
    </citation>
    <scope>NUCLEOTIDE SEQUENCE [LARGE SCALE GENOMIC DNA]</scope>
    <source>
        <strain evidence="8 9">DSM 14656</strain>
    </source>
</reference>
<dbReference type="PANTHER" id="PTHR43820:SF2">
    <property type="entry name" value="ABC TRANSPORTER ATP-BINDING PROTEIN"/>
    <property type="match status" value="1"/>
</dbReference>
<dbReference type="SUPFAM" id="SSF52540">
    <property type="entry name" value="P-loop containing nucleoside triphosphate hydrolases"/>
    <property type="match status" value="1"/>
</dbReference>
<evidence type="ECO:0000256" key="2">
    <source>
        <dbReference type="ARBA" id="ARBA00022448"/>
    </source>
</evidence>